<dbReference type="InterPro" id="IPR019180">
    <property type="entry name" value="Oxidoreductase-like_N"/>
</dbReference>
<dbReference type="Pfam" id="PF09791">
    <property type="entry name" value="Oxidored-like"/>
    <property type="match status" value="1"/>
</dbReference>
<proteinExistence type="predicted"/>
<accession>A0A8E0VDK0</accession>
<dbReference type="AlphaFoldDB" id="A0A8E0VDK0"/>
<feature type="domain" description="Oxidoreductase-like" evidence="1">
    <location>
        <begin position="11"/>
        <end position="42"/>
    </location>
</feature>
<dbReference type="InterPro" id="IPR039251">
    <property type="entry name" value="OXLD1"/>
</dbReference>
<dbReference type="PANTHER" id="PTHR21193:SF3">
    <property type="entry name" value="OXIDOREDUCTASE-LIKE DOMAIN-CONTAINING PROTEIN 1"/>
    <property type="match status" value="1"/>
</dbReference>
<keyword evidence="3" id="KW-1185">Reference proteome</keyword>
<dbReference type="OrthoDB" id="10064411at2759"/>
<gene>
    <name evidence="2" type="ORF">FBUS_09445</name>
</gene>
<feature type="non-terminal residue" evidence="2">
    <location>
        <position position="1"/>
    </location>
</feature>
<protein>
    <recommendedName>
        <fullName evidence="1">Oxidoreductase-like domain-containing protein</fullName>
    </recommendedName>
</protein>
<name>A0A8E0VDK0_9TREM</name>
<evidence type="ECO:0000313" key="3">
    <source>
        <dbReference type="Proteomes" id="UP000728185"/>
    </source>
</evidence>
<dbReference type="Proteomes" id="UP000728185">
    <property type="component" value="Unassembled WGS sequence"/>
</dbReference>
<evidence type="ECO:0000313" key="2">
    <source>
        <dbReference type="EMBL" id="KAA0186531.1"/>
    </source>
</evidence>
<evidence type="ECO:0000259" key="1">
    <source>
        <dbReference type="Pfam" id="PF09791"/>
    </source>
</evidence>
<dbReference type="EMBL" id="LUCM01009700">
    <property type="protein sequence ID" value="KAA0186531.1"/>
    <property type="molecule type" value="Genomic_DNA"/>
</dbReference>
<sequence>RVSTECYRNRRPPDPPEPGFCCGTGCENCVWLNYADAVFDYYLSQFPQKTDSGQISRIFLKIRGELAKAADPAVRSLLLMELAKKYEKAQRGINKPKL</sequence>
<organism evidence="2 3">
    <name type="scientific">Fasciolopsis buskii</name>
    <dbReference type="NCBI Taxonomy" id="27845"/>
    <lineage>
        <taxon>Eukaryota</taxon>
        <taxon>Metazoa</taxon>
        <taxon>Spiralia</taxon>
        <taxon>Lophotrochozoa</taxon>
        <taxon>Platyhelminthes</taxon>
        <taxon>Trematoda</taxon>
        <taxon>Digenea</taxon>
        <taxon>Plagiorchiida</taxon>
        <taxon>Echinostomata</taxon>
        <taxon>Echinostomatoidea</taxon>
        <taxon>Fasciolidae</taxon>
        <taxon>Fasciolopsis</taxon>
    </lineage>
</organism>
<comment type="caution">
    <text evidence="2">The sequence shown here is derived from an EMBL/GenBank/DDBJ whole genome shotgun (WGS) entry which is preliminary data.</text>
</comment>
<dbReference type="PANTHER" id="PTHR21193">
    <property type="entry name" value="OXIDOREDUCTASE-LIKE DOMAIN-CONTAINING PROTEIN 1"/>
    <property type="match status" value="1"/>
</dbReference>
<reference evidence="2" key="1">
    <citation type="submission" date="2019-05" db="EMBL/GenBank/DDBJ databases">
        <title>Annotation for the trematode Fasciolopsis buski.</title>
        <authorList>
            <person name="Choi Y.-J."/>
        </authorList>
    </citation>
    <scope>NUCLEOTIDE SEQUENCE</scope>
    <source>
        <strain evidence="2">HT</strain>
        <tissue evidence="2">Whole worm</tissue>
    </source>
</reference>